<dbReference type="HOGENOM" id="CLU_1287858_0_0_10"/>
<organism evidence="1 2">
    <name type="scientific">Phocaeicola massiliensis B84634 = Timone 84634 = DSM 17679 = JCM 13223</name>
    <dbReference type="NCBI Taxonomy" id="1121098"/>
    <lineage>
        <taxon>Bacteria</taxon>
        <taxon>Pseudomonadati</taxon>
        <taxon>Bacteroidota</taxon>
        <taxon>Bacteroidia</taxon>
        <taxon>Bacteroidales</taxon>
        <taxon>Bacteroidaceae</taxon>
        <taxon>Phocaeicola</taxon>
    </lineage>
</organism>
<dbReference type="EMBL" id="AQHY01000028">
    <property type="protein sequence ID" value="EOA54036.1"/>
    <property type="molecule type" value="Genomic_DNA"/>
</dbReference>
<dbReference type="OrthoDB" id="622109at2"/>
<protein>
    <submittedName>
        <fullName evidence="1">Uncharacterized protein</fullName>
    </submittedName>
</protein>
<sequence>MIKNKAQKQKLLSPEAYIKEKARQLPIVECYIGTKWDYMGEKTVIVTRQHPQGHFTMGVYLVDIYCKGLLHSEYFFNMNHDDYEMMVKRIDMDEDLKKAAYADAHKLVYGAIDFAEAVGIDSEDSFDITKYILDEKKEEIPFAEFGRNGKHYLRADTDEEAELYIPIIMEAIGTDFTYSIEGVTDGEVDAAEVPFGDFDFSELNYDEEEFDKMFEKLNRESQD</sequence>
<comment type="caution">
    <text evidence="1">The sequence shown here is derived from an EMBL/GenBank/DDBJ whole genome shotgun (WGS) entry which is preliminary data.</text>
</comment>
<evidence type="ECO:0000313" key="1">
    <source>
        <dbReference type="EMBL" id="EOA54036.1"/>
    </source>
</evidence>
<keyword evidence="2" id="KW-1185">Reference proteome</keyword>
<dbReference type="AlphaFoldDB" id="U6RE82"/>
<accession>U6RE82</accession>
<reference evidence="1 2" key="1">
    <citation type="submission" date="2013-04" db="EMBL/GenBank/DDBJ databases">
        <title>The Genome Sequence of Bacteroides massiliensis DSM 17679.</title>
        <authorList>
            <consortium name="The Broad Institute Genomics Platform"/>
            <person name="Earl A."/>
            <person name="Ward D."/>
            <person name="Feldgarden M."/>
            <person name="Gevers D."/>
            <person name="Martens E."/>
            <person name="Fenner L."/>
            <person name="Roux V."/>
            <person name="Mallet M.N."/>
            <person name="Raoult D."/>
            <person name="Walker B."/>
            <person name="Young S."/>
            <person name="Zeng Q."/>
            <person name="Gargeya S."/>
            <person name="Fitzgerald M."/>
            <person name="Haas B."/>
            <person name="Abouelleil A."/>
            <person name="Allen A.W."/>
            <person name="Alvarado L."/>
            <person name="Arachchi H.M."/>
            <person name="Berlin A.M."/>
            <person name="Chapman S.B."/>
            <person name="Gainer-Dewar J."/>
            <person name="Goldberg J."/>
            <person name="Griggs A."/>
            <person name="Gujja S."/>
            <person name="Hansen M."/>
            <person name="Howarth C."/>
            <person name="Imamovic A."/>
            <person name="Ireland A."/>
            <person name="Larimer J."/>
            <person name="McCowan C."/>
            <person name="Murphy C."/>
            <person name="Pearson M."/>
            <person name="Poon T.W."/>
            <person name="Priest M."/>
            <person name="Roberts A."/>
            <person name="Saif S."/>
            <person name="Shea T."/>
            <person name="Sisk P."/>
            <person name="Sykes S."/>
            <person name="Wortman J."/>
            <person name="Nusbaum C."/>
            <person name="Birren B."/>
        </authorList>
    </citation>
    <scope>NUCLEOTIDE SEQUENCE [LARGE SCALE GENOMIC DNA]</scope>
    <source>
        <strain evidence="2">B84634 / Timone 84634 / DSM 17679 / JCM 13223</strain>
    </source>
</reference>
<dbReference type="RefSeq" id="WP_005941590.1">
    <property type="nucleotide sequence ID" value="NZ_KB890326.1"/>
</dbReference>
<gene>
    <name evidence="1" type="ORF">HMPREF1534_02508</name>
</gene>
<dbReference type="PATRIC" id="fig|1121098.3.peg.2544"/>
<name>U6RE82_9BACT</name>
<dbReference type="GeneID" id="60061565"/>
<proteinExistence type="predicted"/>
<dbReference type="eggNOG" id="COG3012">
    <property type="taxonomic scope" value="Bacteria"/>
</dbReference>
<dbReference type="Proteomes" id="UP000017831">
    <property type="component" value="Unassembled WGS sequence"/>
</dbReference>
<dbReference type="STRING" id="1121098.HMPREF1534_02508"/>
<evidence type="ECO:0000313" key="2">
    <source>
        <dbReference type="Proteomes" id="UP000017831"/>
    </source>
</evidence>